<accession>A0ABP9Y6A1</accession>
<evidence type="ECO:0000313" key="5">
    <source>
        <dbReference type="Proteomes" id="UP001476247"/>
    </source>
</evidence>
<comment type="caution">
    <text evidence="4">The sequence shown here is derived from an EMBL/GenBank/DDBJ whole genome shotgun (WGS) entry which is preliminary data.</text>
</comment>
<evidence type="ECO:0000256" key="3">
    <source>
        <dbReference type="ARBA" id="ARBA00023242"/>
    </source>
</evidence>
<dbReference type="Proteomes" id="UP001476247">
    <property type="component" value="Unassembled WGS sequence"/>
</dbReference>
<organism evidence="4 5">
    <name type="scientific">Helicostylum pulchrum</name>
    <dbReference type="NCBI Taxonomy" id="562976"/>
    <lineage>
        <taxon>Eukaryota</taxon>
        <taxon>Fungi</taxon>
        <taxon>Fungi incertae sedis</taxon>
        <taxon>Mucoromycota</taxon>
        <taxon>Mucoromycotina</taxon>
        <taxon>Mucoromycetes</taxon>
        <taxon>Mucorales</taxon>
        <taxon>Mucorineae</taxon>
        <taxon>Mucoraceae</taxon>
        <taxon>Helicostylum</taxon>
    </lineage>
</organism>
<evidence type="ECO:0000256" key="1">
    <source>
        <dbReference type="ARBA" id="ARBA00004123"/>
    </source>
</evidence>
<dbReference type="Gene3D" id="2.40.50.140">
    <property type="entry name" value="Nucleic acid-binding proteins"/>
    <property type="match status" value="1"/>
</dbReference>
<gene>
    <name evidence="4" type="ORF">HPULCUR_007579</name>
</gene>
<dbReference type="PANTHER" id="PTHR13989:SF16">
    <property type="entry name" value="REPLICATION PROTEIN A2"/>
    <property type="match status" value="1"/>
</dbReference>
<keyword evidence="2" id="KW-0238">DNA-binding</keyword>
<evidence type="ECO:0000313" key="4">
    <source>
        <dbReference type="EMBL" id="GAA5802118.1"/>
    </source>
</evidence>
<dbReference type="InterPro" id="IPR040260">
    <property type="entry name" value="RFA2-like"/>
</dbReference>
<evidence type="ECO:0008006" key="6">
    <source>
        <dbReference type="Google" id="ProtNLM"/>
    </source>
</evidence>
<comment type="subcellular location">
    <subcellularLocation>
        <location evidence="1">Nucleus</location>
    </subcellularLocation>
</comment>
<dbReference type="InterPro" id="IPR012340">
    <property type="entry name" value="NA-bd_OB-fold"/>
</dbReference>
<keyword evidence="3" id="KW-0539">Nucleus</keyword>
<name>A0ABP9Y6A1_9FUNG</name>
<protein>
    <recommendedName>
        <fullName evidence="6">OB domain-containing protein</fullName>
    </recommendedName>
</protein>
<dbReference type="EMBL" id="BAABUJ010000021">
    <property type="protein sequence ID" value="GAA5802118.1"/>
    <property type="molecule type" value="Genomic_DNA"/>
</dbReference>
<evidence type="ECO:0000256" key="2">
    <source>
        <dbReference type="ARBA" id="ARBA00023125"/>
    </source>
</evidence>
<reference evidence="4 5" key="1">
    <citation type="submission" date="2024-04" db="EMBL/GenBank/DDBJ databases">
        <title>genome sequences of Mucor flavus KT1a and Helicostylum pulchrum KT1b strains isolation_sourced from the surface of a dry-aged beef.</title>
        <authorList>
            <person name="Toyotome T."/>
            <person name="Hosono M."/>
            <person name="Torimaru M."/>
            <person name="Fukuda K."/>
            <person name="Mikami N."/>
        </authorList>
    </citation>
    <scope>NUCLEOTIDE SEQUENCE [LARGE SCALE GENOMIC DNA]</scope>
    <source>
        <strain evidence="4 5">KT1b</strain>
    </source>
</reference>
<keyword evidence="5" id="KW-1185">Reference proteome</keyword>
<dbReference type="SUPFAM" id="SSF50249">
    <property type="entry name" value="Nucleic acid-binding proteins"/>
    <property type="match status" value="1"/>
</dbReference>
<dbReference type="PANTHER" id="PTHR13989">
    <property type="entry name" value="REPLICATION PROTEIN A-RELATED"/>
    <property type="match status" value="1"/>
</dbReference>
<proteinExistence type="predicted"/>
<sequence length="140" mass="16261">MEDNELRYKKKGSIRSITILQAKKARIIDDTTHIIDQEETNYVALIGEVLSITKDALHTTYLIDDGTGLITVRKFFTACSEDNIKPEIYVQVYGHLRSFNRQNIFVVAEDVSVIQDYNQITYHILDCIHTHLYKIREGRE</sequence>